<dbReference type="SUPFAM" id="SSF52058">
    <property type="entry name" value="L domain-like"/>
    <property type="match status" value="1"/>
</dbReference>
<feature type="domain" description="R13L1/DRL21-like LRR repeat region" evidence="2">
    <location>
        <begin position="3"/>
        <end position="90"/>
    </location>
</feature>
<evidence type="ECO:0000313" key="4">
    <source>
        <dbReference type="Proteomes" id="UP000807115"/>
    </source>
</evidence>
<organism evidence="3 4">
    <name type="scientific">Sorghum bicolor</name>
    <name type="common">Sorghum</name>
    <name type="synonym">Sorghum vulgare</name>
    <dbReference type="NCBI Taxonomy" id="4558"/>
    <lineage>
        <taxon>Eukaryota</taxon>
        <taxon>Viridiplantae</taxon>
        <taxon>Streptophyta</taxon>
        <taxon>Embryophyta</taxon>
        <taxon>Tracheophyta</taxon>
        <taxon>Spermatophyta</taxon>
        <taxon>Magnoliopsida</taxon>
        <taxon>Liliopsida</taxon>
        <taxon>Poales</taxon>
        <taxon>Poaceae</taxon>
        <taxon>PACMAD clade</taxon>
        <taxon>Panicoideae</taxon>
        <taxon>Andropogonodae</taxon>
        <taxon>Andropogoneae</taxon>
        <taxon>Sorghinae</taxon>
        <taxon>Sorghum</taxon>
    </lineage>
</organism>
<dbReference type="InterPro" id="IPR032675">
    <property type="entry name" value="LRR_dom_sf"/>
</dbReference>
<dbReference type="PANTHER" id="PTHR36766:SF34">
    <property type="entry name" value="NB-ARC DOMAIN-CONTAINING PROTEIN"/>
    <property type="match status" value="1"/>
</dbReference>
<name>A0A921QYK0_SORBI</name>
<comment type="caution">
    <text evidence="3">The sequence shown here is derived from an EMBL/GenBank/DDBJ whole genome shotgun (WGS) entry which is preliminary data.</text>
</comment>
<gene>
    <name evidence="3" type="ORF">BDA96_05G075800</name>
</gene>
<evidence type="ECO:0000259" key="2">
    <source>
        <dbReference type="Pfam" id="PF25019"/>
    </source>
</evidence>
<keyword evidence="1" id="KW-0433">Leucine-rich repeat</keyword>
<evidence type="ECO:0000256" key="1">
    <source>
        <dbReference type="ARBA" id="ARBA00022614"/>
    </source>
</evidence>
<sequence>MEKELGILRALEPPSQIKNIKITGYRGHRLPQWMMKQNDSSYCEAIMLKQTGPCQFLSLTELILRNCPNMKQMRGLWVLPSLKSLFLLKMANLEELWTVTSDSGNSEEEICGQCCFPALSDIYIFDCPRLNVKPHFPPSLEKLDLSRSNMQLLSAGSFPRMFAPPVDTSSSSYSMNSAVPHLRKLTLAKIKGSSPGLEFLRNHTKLETLHIEYCKEMTELPESIRSLTLLQNLSIERCSTLGLLPDWLGELRSLRSLSVMWTPMMQTLPQSTKHLRSLVTLQIWYWDNNLKQLPDVIQHLTSLEVLNLTGFAALTELPEWIGQLTALRDLCIQSGPALECLPQSIQRLTALQNLYINGCPGLKTRYKRGMGPDWHLVSHIPRVFGDGV</sequence>
<reference evidence="3" key="2">
    <citation type="submission" date="2020-10" db="EMBL/GenBank/DDBJ databases">
        <authorList>
            <person name="Cooper E.A."/>
            <person name="Brenton Z.W."/>
            <person name="Flinn B.S."/>
            <person name="Jenkins J."/>
            <person name="Shu S."/>
            <person name="Flowers D."/>
            <person name="Luo F."/>
            <person name="Wang Y."/>
            <person name="Xia P."/>
            <person name="Barry K."/>
            <person name="Daum C."/>
            <person name="Lipzen A."/>
            <person name="Yoshinaga Y."/>
            <person name="Schmutz J."/>
            <person name="Saski C."/>
            <person name="Vermerris W."/>
            <person name="Kresovich S."/>
        </authorList>
    </citation>
    <scope>NUCLEOTIDE SEQUENCE</scope>
</reference>
<protein>
    <recommendedName>
        <fullName evidence="2">R13L1/DRL21-like LRR repeat region domain-containing protein</fullName>
    </recommendedName>
</protein>
<dbReference type="Gene3D" id="3.80.10.10">
    <property type="entry name" value="Ribonuclease Inhibitor"/>
    <property type="match status" value="2"/>
</dbReference>
<accession>A0A921QYK0</accession>
<evidence type="ECO:0000313" key="3">
    <source>
        <dbReference type="EMBL" id="KAG0529176.1"/>
    </source>
</evidence>
<dbReference type="PANTHER" id="PTHR36766">
    <property type="entry name" value="PLANT BROAD-SPECTRUM MILDEW RESISTANCE PROTEIN RPW8"/>
    <property type="match status" value="1"/>
</dbReference>
<reference evidence="3" key="1">
    <citation type="journal article" date="2019" name="BMC Genomics">
        <title>A new reference genome for Sorghum bicolor reveals high levels of sequence similarity between sweet and grain genotypes: implications for the genetics of sugar metabolism.</title>
        <authorList>
            <person name="Cooper E.A."/>
            <person name="Brenton Z.W."/>
            <person name="Flinn B.S."/>
            <person name="Jenkins J."/>
            <person name="Shu S."/>
            <person name="Flowers D."/>
            <person name="Luo F."/>
            <person name="Wang Y."/>
            <person name="Xia P."/>
            <person name="Barry K."/>
            <person name="Daum C."/>
            <person name="Lipzen A."/>
            <person name="Yoshinaga Y."/>
            <person name="Schmutz J."/>
            <person name="Saski C."/>
            <person name="Vermerris W."/>
            <person name="Kresovich S."/>
        </authorList>
    </citation>
    <scope>NUCLEOTIDE SEQUENCE</scope>
</reference>
<dbReference type="Proteomes" id="UP000807115">
    <property type="component" value="Chromosome 5"/>
</dbReference>
<dbReference type="EMBL" id="CM027684">
    <property type="protein sequence ID" value="KAG0529176.1"/>
    <property type="molecule type" value="Genomic_DNA"/>
</dbReference>
<dbReference type="AlphaFoldDB" id="A0A921QYK0"/>
<dbReference type="InterPro" id="IPR056789">
    <property type="entry name" value="LRR_R13L1-DRL21"/>
</dbReference>
<dbReference type="Pfam" id="PF25019">
    <property type="entry name" value="LRR_R13L1-DRL21"/>
    <property type="match status" value="1"/>
</dbReference>
<proteinExistence type="predicted"/>